<name>A0ABQ6CJM7_9HYPH</name>
<dbReference type="EMBL" id="BSPC01000011">
    <property type="protein sequence ID" value="GLS18426.1"/>
    <property type="molecule type" value="Genomic_DNA"/>
</dbReference>
<dbReference type="InterPro" id="IPR003782">
    <property type="entry name" value="SCO1/SenC"/>
</dbReference>
<protein>
    <submittedName>
        <fullName evidence="2">Copper-binding protein</fullName>
    </submittedName>
</protein>
<evidence type="ECO:0000256" key="1">
    <source>
        <dbReference type="ARBA" id="ARBA00010996"/>
    </source>
</evidence>
<dbReference type="Pfam" id="PF02630">
    <property type="entry name" value="SCO1-SenC"/>
    <property type="match status" value="1"/>
</dbReference>
<dbReference type="InterPro" id="IPR036249">
    <property type="entry name" value="Thioredoxin-like_sf"/>
</dbReference>
<keyword evidence="3" id="KW-1185">Reference proteome</keyword>
<reference evidence="3" key="1">
    <citation type="journal article" date="2019" name="Int. J. Syst. Evol. Microbiol.">
        <title>The Global Catalogue of Microorganisms (GCM) 10K type strain sequencing project: providing services to taxonomists for standard genome sequencing and annotation.</title>
        <authorList>
            <consortium name="The Broad Institute Genomics Platform"/>
            <consortium name="The Broad Institute Genome Sequencing Center for Infectious Disease"/>
            <person name="Wu L."/>
            <person name="Ma J."/>
        </authorList>
    </citation>
    <scope>NUCLEOTIDE SEQUENCE [LARGE SCALE GENOMIC DNA]</scope>
    <source>
        <strain evidence="3">NBRC 101365</strain>
    </source>
</reference>
<organism evidence="2 3">
    <name type="scientific">Labrys miyagiensis</name>
    <dbReference type="NCBI Taxonomy" id="346912"/>
    <lineage>
        <taxon>Bacteria</taxon>
        <taxon>Pseudomonadati</taxon>
        <taxon>Pseudomonadota</taxon>
        <taxon>Alphaproteobacteria</taxon>
        <taxon>Hyphomicrobiales</taxon>
        <taxon>Xanthobacteraceae</taxon>
        <taxon>Labrys</taxon>
    </lineage>
</organism>
<dbReference type="SUPFAM" id="SSF52833">
    <property type="entry name" value="Thioredoxin-like"/>
    <property type="match status" value="1"/>
</dbReference>
<accession>A0ABQ6CJM7</accession>
<comment type="similarity">
    <text evidence="1">Belongs to the SCO1/2 family.</text>
</comment>
<gene>
    <name evidence="2" type="ORF">GCM10007874_14430</name>
</gene>
<comment type="caution">
    <text evidence="2">The sequence shown here is derived from an EMBL/GenBank/DDBJ whole genome shotgun (WGS) entry which is preliminary data.</text>
</comment>
<dbReference type="Proteomes" id="UP001156882">
    <property type="component" value="Unassembled WGS sequence"/>
</dbReference>
<dbReference type="CDD" id="cd02968">
    <property type="entry name" value="SCO"/>
    <property type="match status" value="1"/>
</dbReference>
<sequence>MDADGLPFTFKDIQGKPSLVYFGFTHCPDICPTTLFLMSQVLDRLGPDASRINALFITVDPDRDTPDQMKSYLTAYPPVRGLTGDRAHLAVAWDIYGIEAVVVPTTSSNYNMDHTSDVFLLDQSGRFRSTFDLNTKLEVALADVRALLA</sequence>
<dbReference type="Gene3D" id="3.40.30.10">
    <property type="entry name" value="Glutaredoxin"/>
    <property type="match status" value="1"/>
</dbReference>
<dbReference type="PANTHER" id="PTHR12151">
    <property type="entry name" value="ELECTRON TRANSPORT PROTIN SCO1/SENC FAMILY MEMBER"/>
    <property type="match status" value="1"/>
</dbReference>
<dbReference type="PANTHER" id="PTHR12151:SF25">
    <property type="entry name" value="LINALOOL DEHYDRATASE_ISOMERASE DOMAIN-CONTAINING PROTEIN"/>
    <property type="match status" value="1"/>
</dbReference>
<evidence type="ECO:0000313" key="3">
    <source>
        <dbReference type="Proteomes" id="UP001156882"/>
    </source>
</evidence>
<evidence type="ECO:0000313" key="2">
    <source>
        <dbReference type="EMBL" id="GLS18426.1"/>
    </source>
</evidence>
<proteinExistence type="inferred from homology"/>